<evidence type="ECO:0000313" key="2">
    <source>
        <dbReference type="EMBL" id="MDX6038706.1"/>
    </source>
</evidence>
<keyword evidence="3" id="KW-1185">Reference proteome</keyword>
<dbReference type="RefSeq" id="WP_319628324.1">
    <property type="nucleotide sequence ID" value="NZ_JAWXRB010000043.1"/>
</dbReference>
<sequence length="218" mass="24646">MSDIISIADRIVDVIVSPNTISGLISGATSVPVDLGYLVQGFFDTDSHSRYHRETERIRMMSAVKHDLLNYEHLKEAVTIILREFETHVSVGEKDAFYSRTVFAVLGRISTNSLLSSKITNAILDEASFLANMRNSLFIGNVMLIGGMMERSIRTSDRLAASDPYIYDLLRARDYDLLYFLIEPAMKPFVDALNVRQQGGQPQFDKIIKRVEERLHGQ</sequence>
<evidence type="ECO:0000313" key="1">
    <source>
        <dbReference type="EMBL" id="MDX6031776.1"/>
    </source>
</evidence>
<comment type="caution">
    <text evidence="1">The sequence shown here is derived from an EMBL/GenBank/DDBJ whole genome shotgun (WGS) entry which is preliminary data.</text>
</comment>
<protein>
    <submittedName>
        <fullName evidence="1">Uncharacterized protein</fullName>
    </submittedName>
</protein>
<dbReference type="EMBL" id="JAWXRD010000001">
    <property type="protein sequence ID" value="MDX6038706.1"/>
    <property type="molecule type" value="Genomic_DNA"/>
</dbReference>
<gene>
    <name evidence="2" type="ORF">SIK69_00675</name>
    <name evidence="1" type="ORF">SIL20_09675</name>
</gene>
<evidence type="ECO:0000313" key="3">
    <source>
        <dbReference type="Proteomes" id="UP001275664"/>
    </source>
</evidence>
<dbReference type="EMBL" id="JAWXRC010000024">
    <property type="protein sequence ID" value="MDX6031776.1"/>
    <property type="molecule type" value="Genomic_DNA"/>
</dbReference>
<organism evidence="1 4">
    <name type="scientific">Scandinavium lactucae</name>
    <dbReference type="NCBI Taxonomy" id="3095028"/>
    <lineage>
        <taxon>Bacteria</taxon>
        <taxon>Pseudomonadati</taxon>
        <taxon>Pseudomonadota</taxon>
        <taxon>Gammaproteobacteria</taxon>
        <taxon>Enterobacterales</taxon>
        <taxon>Enterobacteriaceae</taxon>
        <taxon>Scandinavium</taxon>
    </lineage>
</organism>
<evidence type="ECO:0000313" key="4">
    <source>
        <dbReference type="Proteomes" id="UP001282336"/>
    </source>
</evidence>
<dbReference type="Proteomes" id="UP001282336">
    <property type="component" value="Unassembled WGS sequence"/>
</dbReference>
<dbReference type="AlphaFoldDB" id="A0AAJ2S8D7"/>
<dbReference type="Proteomes" id="UP001275664">
    <property type="component" value="Unassembled WGS sequence"/>
</dbReference>
<name>A0AAJ2S8D7_9ENTR</name>
<reference evidence="1 3" key="1">
    <citation type="submission" date="2023-11" db="EMBL/GenBank/DDBJ databases">
        <title>Scandinavium wanjuensis sp. nov., isolated from lettuce South Korea.</title>
        <authorList>
            <person name="Park J."/>
            <person name="Park S."/>
            <person name="Oh K.K."/>
            <person name="Cho G.S."/>
            <person name="Franz C.M.A.P."/>
        </authorList>
    </citation>
    <scope>NUCLEOTIDE SEQUENCE</scope>
    <source>
        <strain evidence="1">V105_12</strain>
        <strain evidence="2 3">V105_6</strain>
    </source>
</reference>
<accession>A0AAJ2S8D7</accession>
<proteinExistence type="predicted"/>